<dbReference type="EMBL" id="FXAR01000002">
    <property type="protein sequence ID" value="SMG16011.1"/>
    <property type="molecule type" value="Genomic_DNA"/>
</dbReference>
<gene>
    <name evidence="2" type="ORF">SAMN06295981_0794</name>
</gene>
<protein>
    <submittedName>
        <fullName evidence="2">Selenocysteine lyase/Cysteine desulfurase</fullName>
    </submittedName>
</protein>
<dbReference type="InterPro" id="IPR015422">
    <property type="entry name" value="PyrdxlP-dep_Trfase_small"/>
</dbReference>
<sequence>MVYDVAGVRGRYLSLGDGWTYLNAHQCPQIPERVSAAVSRSFRLAAAAAEMEAPSGSHSRAYAPGRLQGESLVDDARLAVADLCGVTPDRVILGPDLPVLYSRLARALRPLVRRNSSVVLSGLTDAQVHEPFTELAGEVRTAQPDLGTGALPASQYRHLVDGSTRLVALSAAHPHLGTVAPVAEIIDHTRSRSRAWVLVDAAAYLPYRPLDVAEWDADIVAVDVAQLGGPQVAALVFRDTAMFRRIDPLPETSVAPGLAGGVPALVDHLADLGGEGGGTRRTRLHRSMEELAEYLDGLTRDLVQLLGPLSSAHILGVSGEAGDGGRGERIPRLSFAVRGVPAATVHQRLLDNGLVTTILPDSPLATDMGVEEVGGAVTVSLSPFTTRHDLEHLTRVVASLA</sequence>
<dbReference type="AlphaFoldDB" id="A0A1X7IM67"/>
<dbReference type="InterPro" id="IPR000192">
    <property type="entry name" value="Aminotrans_V_dom"/>
</dbReference>
<dbReference type="STRING" id="1610489.SAMN06295981_0794"/>
<dbReference type="SUPFAM" id="SSF53383">
    <property type="entry name" value="PLP-dependent transferases"/>
    <property type="match status" value="1"/>
</dbReference>
<dbReference type="PANTHER" id="PTHR43586">
    <property type="entry name" value="CYSTEINE DESULFURASE"/>
    <property type="match status" value="1"/>
</dbReference>
<dbReference type="PANTHER" id="PTHR43586:SF21">
    <property type="entry name" value="PYRIDOXAL PHOSPHATE (PLP)-DEPENDENT ASPARTATE AMINOTRANSFERASE SUPERFAMILY"/>
    <property type="match status" value="1"/>
</dbReference>
<dbReference type="InterPro" id="IPR015421">
    <property type="entry name" value="PyrdxlP-dep_Trfase_major"/>
</dbReference>
<dbReference type="Gene3D" id="3.90.1150.10">
    <property type="entry name" value="Aspartate Aminotransferase, domain 1"/>
    <property type="match status" value="1"/>
</dbReference>
<reference evidence="3" key="1">
    <citation type="submission" date="2017-04" db="EMBL/GenBank/DDBJ databases">
        <authorList>
            <person name="Varghese N."/>
            <person name="Submissions S."/>
        </authorList>
    </citation>
    <scope>NUCLEOTIDE SEQUENCE [LARGE SCALE GENOMIC DNA]</scope>
    <source>
        <strain evidence="3">VDS</strain>
    </source>
</reference>
<dbReference type="GO" id="GO:0016829">
    <property type="term" value="F:lyase activity"/>
    <property type="evidence" value="ECO:0007669"/>
    <property type="project" value="UniProtKB-KW"/>
</dbReference>
<dbReference type="Gene3D" id="3.40.640.10">
    <property type="entry name" value="Type I PLP-dependent aspartate aminotransferase-like (Major domain)"/>
    <property type="match status" value="1"/>
</dbReference>
<feature type="domain" description="Aminotransferase class V" evidence="1">
    <location>
        <begin position="147"/>
        <end position="239"/>
    </location>
</feature>
<organism evidence="2 3">
    <name type="scientific">Corynebacterium pollutisoli</name>
    <dbReference type="NCBI Taxonomy" id="1610489"/>
    <lineage>
        <taxon>Bacteria</taxon>
        <taxon>Bacillati</taxon>
        <taxon>Actinomycetota</taxon>
        <taxon>Actinomycetes</taxon>
        <taxon>Mycobacteriales</taxon>
        <taxon>Corynebacteriaceae</taxon>
        <taxon>Corynebacterium</taxon>
    </lineage>
</organism>
<name>A0A1X7IM67_9CORY</name>
<evidence type="ECO:0000313" key="3">
    <source>
        <dbReference type="Proteomes" id="UP000193309"/>
    </source>
</evidence>
<accession>A0A1X7IM67</accession>
<evidence type="ECO:0000259" key="1">
    <source>
        <dbReference type="Pfam" id="PF00266"/>
    </source>
</evidence>
<proteinExistence type="predicted"/>
<dbReference type="OrthoDB" id="7592443at2"/>
<evidence type="ECO:0000313" key="2">
    <source>
        <dbReference type="EMBL" id="SMG16011.1"/>
    </source>
</evidence>
<dbReference type="Pfam" id="PF00266">
    <property type="entry name" value="Aminotran_5"/>
    <property type="match status" value="1"/>
</dbReference>
<keyword evidence="2" id="KW-0456">Lyase</keyword>
<dbReference type="Proteomes" id="UP000193309">
    <property type="component" value="Unassembled WGS sequence"/>
</dbReference>
<dbReference type="RefSeq" id="WP_085548945.1">
    <property type="nucleotide sequence ID" value="NZ_FXAR01000002.1"/>
</dbReference>
<dbReference type="InterPro" id="IPR015424">
    <property type="entry name" value="PyrdxlP-dep_Trfase"/>
</dbReference>
<keyword evidence="3" id="KW-1185">Reference proteome</keyword>